<organism evidence="5 6">
    <name type="scientific">Ophiocordyceps australis</name>
    <dbReference type="NCBI Taxonomy" id="1399860"/>
    <lineage>
        <taxon>Eukaryota</taxon>
        <taxon>Fungi</taxon>
        <taxon>Dikarya</taxon>
        <taxon>Ascomycota</taxon>
        <taxon>Pezizomycotina</taxon>
        <taxon>Sordariomycetes</taxon>
        <taxon>Hypocreomycetidae</taxon>
        <taxon>Hypocreales</taxon>
        <taxon>Ophiocordycipitaceae</taxon>
        <taxon>Ophiocordyceps</taxon>
    </lineage>
</organism>
<dbReference type="STRING" id="1399860.A0A2C5YA82"/>
<dbReference type="AlphaFoldDB" id="A0A2C5YA82"/>
<evidence type="ECO:0000259" key="4">
    <source>
        <dbReference type="Pfam" id="PF01494"/>
    </source>
</evidence>
<dbReference type="OrthoDB" id="655030at2759"/>
<feature type="domain" description="FAD-binding" evidence="4">
    <location>
        <begin position="8"/>
        <end position="352"/>
    </location>
</feature>
<dbReference type="PRINTS" id="PR00420">
    <property type="entry name" value="RNGMNOXGNASE"/>
</dbReference>
<accession>A0A2C5YA82</accession>
<evidence type="ECO:0000256" key="2">
    <source>
        <dbReference type="ARBA" id="ARBA00022827"/>
    </source>
</evidence>
<dbReference type="Gene3D" id="3.30.9.10">
    <property type="entry name" value="D-Amino Acid Oxidase, subunit A, domain 2"/>
    <property type="match status" value="1"/>
</dbReference>
<proteinExistence type="predicted"/>
<keyword evidence="3" id="KW-0560">Oxidoreductase</keyword>
<evidence type="ECO:0000256" key="3">
    <source>
        <dbReference type="ARBA" id="ARBA00023002"/>
    </source>
</evidence>
<dbReference type="PANTHER" id="PTHR46865:SF7">
    <property type="entry name" value="MONOOXYGENASE, PUTATIVE (AFU_ORTHOLOGUE AFUA_8G07040)-RELATED"/>
    <property type="match status" value="1"/>
</dbReference>
<dbReference type="Proteomes" id="UP000226192">
    <property type="component" value="Unassembled WGS sequence"/>
</dbReference>
<keyword evidence="6" id="KW-1185">Reference proteome</keyword>
<dbReference type="GO" id="GO:0016491">
    <property type="term" value="F:oxidoreductase activity"/>
    <property type="evidence" value="ECO:0007669"/>
    <property type="project" value="UniProtKB-KW"/>
</dbReference>
<reference evidence="5 6" key="1">
    <citation type="submission" date="2017-06" db="EMBL/GenBank/DDBJ databases">
        <title>Ant-infecting Ophiocordyceps genomes reveal a high diversity of potential behavioral manipulation genes and a possible major role for enterotoxins.</title>
        <authorList>
            <person name="De Bekker C."/>
            <person name="Evans H.C."/>
            <person name="Brachmann A."/>
            <person name="Hughes D.P."/>
        </authorList>
    </citation>
    <scope>NUCLEOTIDE SEQUENCE [LARGE SCALE GENOMIC DNA]</scope>
    <source>
        <strain evidence="5 6">Map64</strain>
    </source>
</reference>
<protein>
    <recommendedName>
        <fullName evidence="4">FAD-binding domain-containing protein</fullName>
    </recommendedName>
</protein>
<comment type="caution">
    <text evidence="5">The sequence shown here is derived from an EMBL/GenBank/DDBJ whole genome shotgun (WGS) entry which is preliminary data.</text>
</comment>
<dbReference type="Pfam" id="PF01494">
    <property type="entry name" value="FAD_binding_3"/>
    <property type="match status" value="1"/>
</dbReference>
<keyword evidence="2" id="KW-0274">FAD</keyword>
<sequence length="427" mass="47689">MQSEAPLRVLISGGGIAGPAIAFWLSRLGHACTIVERSASLRSQGQQIDIREQGVEVARRMGLLDHVRRCSVGEEGTEFVDVDGKAQAYFPQSPDGEFTSLTTEYEIMRGSLCRLLHEATKDFVTYKFGVTVDTFDKTNEGVMVSLSDGSTAMYDLLIGADGQGSRIRKKLLADKGLSDSIRSLGAFGGYYSIRRQARDDRNIASVCLAPKRRVMMTRWHSKTQGQAYLFAMSNVQLLREALKQGPQEQKMALKTVFCDAGWQATRLAEALDTASDFYLQEVVQVRSECWHQGRVVLLGDAGYCPSPFTGMGTTLALVGAYVLAGELARRPRDIRGAVEAYDKTLRPFVQDVQKLAWGMPDLIYQRTALQVWAMNMFLWLLSIVMPVLKPWLDLLPLREPKWKLPDYAELKVKTDSQIMGRDEILLT</sequence>
<dbReference type="SUPFAM" id="SSF51905">
    <property type="entry name" value="FAD/NAD(P)-binding domain"/>
    <property type="match status" value="1"/>
</dbReference>
<name>A0A2C5YA82_9HYPO</name>
<evidence type="ECO:0000256" key="1">
    <source>
        <dbReference type="ARBA" id="ARBA00022630"/>
    </source>
</evidence>
<dbReference type="Gene3D" id="3.50.50.60">
    <property type="entry name" value="FAD/NAD(P)-binding domain"/>
    <property type="match status" value="1"/>
</dbReference>
<keyword evidence="1" id="KW-0285">Flavoprotein</keyword>
<dbReference type="InterPro" id="IPR051704">
    <property type="entry name" value="FAD_aromatic-hydroxylase"/>
</dbReference>
<gene>
    <name evidence="5" type="ORF">CDD81_7460</name>
</gene>
<dbReference type="PANTHER" id="PTHR46865">
    <property type="entry name" value="OXIDOREDUCTASE-RELATED"/>
    <property type="match status" value="1"/>
</dbReference>
<dbReference type="InterPro" id="IPR002938">
    <property type="entry name" value="FAD-bd"/>
</dbReference>
<evidence type="ECO:0000313" key="6">
    <source>
        <dbReference type="Proteomes" id="UP000226192"/>
    </source>
</evidence>
<dbReference type="EMBL" id="NJET01000008">
    <property type="protein sequence ID" value="PHH66405.1"/>
    <property type="molecule type" value="Genomic_DNA"/>
</dbReference>
<dbReference type="InterPro" id="IPR036188">
    <property type="entry name" value="FAD/NAD-bd_sf"/>
</dbReference>
<evidence type="ECO:0000313" key="5">
    <source>
        <dbReference type="EMBL" id="PHH66405.1"/>
    </source>
</evidence>
<dbReference type="GO" id="GO:0071949">
    <property type="term" value="F:FAD binding"/>
    <property type="evidence" value="ECO:0007669"/>
    <property type="project" value="InterPro"/>
</dbReference>